<gene>
    <name evidence="8" type="ORF">HNR61_004395</name>
</gene>
<keyword evidence="5 7" id="KW-0472">Membrane</keyword>
<dbReference type="Pfam" id="PF13520">
    <property type="entry name" value="AA_permease_2"/>
    <property type="match status" value="1"/>
</dbReference>
<dbReference type="Gene3D" id="1.20.1740.10">
    <property type="entry name" value="Amino acid/polyamine transporter I"/>
    <property type="match status" value="1"/>
</dbReference>
<proteinExistence type="predicted"/>
<feature type="transmembrane region" description="Helical" evidence="7">
    <location>
        <begin position="48"/>
        <end position="70"/>
    </location>
</feature>
<feature type="transmembrane region" description="Helical" evidence="7">
    <location>
        <begin position="451"/>
        <end position="469"/>
    </location>
</feature>
<dbReference type="AlphaFoldDB" id="A0A7W3LR41"/>
<comment type="caution">
    <text evidence="8">The sequence shown here is derived from an EMBL/GenBank/DDBJ whole genome shotgun (WGS) entry which is preliminary data.</text>
</comment>
<evidence type="ECO:0000256" key="4">
    <source>
        <dbReference type="ARBA" id="ARBA00022989"/>
    </source>
</evidence>
<feature type="transmembrane region" description="Helical" evidence="7">
    <location>
        <begin position="230"/>
        <end position="252"/>
    </location>
</feature>
<feature type="transmembrane region" description="Helical" evidence="7">
    <location>
        <begin position="273"/>
        <end position="294"/>
    </location>
</feature>
<accession>A0A7W3LR41</accession>
<dbReference type="InterPro" id="IPR002293">
    <property type="entry name" value="AA/rel_permease1"/>
</dbReference>
<name>A0A7W3LR41_ACTNM</name>
<dbReference type="EMBL" id="JACJIA010000005">
    <property type="protein sequence ID" value="MBA8952749.1"/>
    <property type="molecule type" value="Genomic_DNA"/>
</dbReference>
<feature type="transmembrane region" description="Helical" evidence="7">
    <location>
        <begin position="201"/>
        <end position="224"/>
    </location>
</feature>
<dbReference type="GO" id="GO:0015171">
    <property type="term" value="F:amino acid transmembrane transporter activity"/>
    <property type="evidence" value="ECO:0007669"/>
    <property type="project" value="TreeGrafter"/>
</dbReference>
<sequence>MPETGSGPAPAGRTGPFTRTGVFRLKPVDSSEEETEGGLRRTMGLWQLVALSLGGLVGAGVFSLAGVVAHEDAGPGVMVSFLIAIIASSAAALCYAEFAGMIPKAGSAYTYSYATLGELVGWAIGWDLLLEYTAIVAVVAIAISGYLSYLCEQIGLDLPTWALGAPGTGAGHKVDLFAALLCLLLAFVLSRGTRESARFETILVVVKLAIVALVLVVGAFHISGGNYTPFLPFGISGAVAGAATTFFAVYGYDAMSAAAEESAEAKKVLPRAIVISLGIAAVIYLLVCLVMLGMQSYRDIDTRSPFSSAMSSVGLAWVGTIIAVGAVLGIASSALANMLAVTRVWFSMSRDGLLPAYFARNHPTRAVPTRVIWIVGVGSAVIAGLLPIREAADLTNIGILSAFIVVALAVIVMRRTRPDLPRGFRTPWVPVVPLVGVAFSVWLIANLDWVTWARFAGWMVLGMIVYAFYGYRHSAENRRAADPTPPATPEGSST</sequence>
<evidence type="ECO:0000256" key="7">
    <source>
        <dbReference type="SAM" id="Phobius"/>
    </source>
</evidence>
<reference evidence="8 9" key="1">
    <citation type="submission" date="2020-08" db="EMBL/GenBank/DDBJ databases">
        <title>Genomic Encyclopedia of Type Strains, Phase IV (KMG-IV): sequencing the most valuable type-strain genomes for metagenomic binning, comparative biology and taxonomic classification.</title>
        <authorList>
            <person name="Goeker M."/>
        </authorList>
    </citation>
    <scope>NUCLEOTIDE SEQUENCE [LARGE SCALE GENOMIC DNA]</scope>
    <source>
        <strain evidence="8 9">DSM 44197</strain>
    </source>
</reference>
<dbReference type="GO" id="GO:0016020">
    <property type="term" value="C:membrane"/>
    <property type="evidence" value="ECO:0007669"/>
    <property type="project" value="UniProtKB-SubCell"/>
</dbReference>
<keyword evidence="3 7" id="KW-0812">Transmembrane</keyword>
<feature type="transmembrane region" description="Helical" evidence="7">
    <location>
        <begin position="129"/>
        <end position="150"/>
    </location>
</feature>
<organism evidence="8 9">
    <name type="scientific">Actinomadura namibiensis</name>
    <dbReference type="NCBI Taxonomy" id="182080"/>
    <lineage>
        <taxon>Bacteria</taxon>
        <taxon>Bacillati</taxon>
        <taxon>Actinomycetota</taxon>
        <taxon>Actinomycetes</taxon>
        <taxon>Streptosporangiales</taxon>
        <taxon>Thermomonosporaceae</taxon>
        <taxon>Actinomadura</taxon>
    </lineage>
</organism>
<feature type="transmembrane region" description="Helical" evidence="7">
    <location>
        <begin position="367"/>
        <end position="388"/>
    </location>
</feature>
<keyword evidence="2" id="KW-0813">Transport</keyword>
<evidence type="ECO:0000256" key="1">
    <source>
        <dbReference type="ARBA" id="ARBA00004141"/>
    </source>
</evidence>
<dbReference type="PIRSF" id="PIRSF006060">
    <property type="entry name" value="AA_transporter"/>
    <property type="match status" value="1"/>
</dbReference>
<keyword evidence="9" id="KW-1185">Reference proteome</keyword>
<keyword evidence="4 7" id="KW-1133">Transmembrane helix</keyword>
<feature type="transmembrane region" description="Helical" evidence="7">
    <location>
        <begin position="76"/>
        <end position="96"/>
    </location>
</feature>
<dbReference type="PANTHER" id="PTHR43243">
    <property type="entry name" value="INNER MEMBRANE TRANSPORTER YGJI-RELATED"/>
    <property type="match status" value="1"/>
</dbReference>
<dbReference type="PANTHER" id="PTHR43243:SF4">
    <property type="entry name" value="CATIONIC AMINO ACID TRANSPORTER 4"/>
    <property type="match status" value="1"/>
</dbReference>
<feature type="transmembrane region" description="Helical" evidence="7">
    <location>
        <begin position="426"/>
        <end position="445"/>
    </location>
</feature>
<feature type="transmembrane region" description="Helical" evidence="7">
    <location>
        <begin position="314"/>
        <end position="346"/>
    </location>
</feature>
<feature type="transmembrane region" description="Helical" evidence="7">
    <location>
        <begin position="170"/>
        <end position="189"/>
    </location>
</feature>
<evidence type="ECO:0000256" key="3">
    <source>
        <dbReference type="ARBA" id="ARBA00022692"/>
    </source>
</evidence>
<dbReference type="RefSeq" id="WP_182844993.1">
    <property type="nucleotide sequence ID" value="NZ_BAAALP010000111.1"/>
</dbReference>
<evidence type="ECO:0000313" key="9">
    <source>
        <dbReference type="Proteomes" id="UP000572680"/>
    </source>
</evidence>
<comment type="subcellular location">
    <subcellularLocation>
        <location evidence="1">Membrane</location>
        <topology evidence="1">Multi-pass membrane protein</topology>
    </subcellularLocation>
</comment>
<evidence type="ECO:0000256" key="5">
    <source>
        <dbReference type="ARBA" id="ARBA00023136"/>
    </source>
</evidence>
<feature type="region of interest" description="Disordered" evidence="6">
    <location>
        <begin position="1"/>
        <end position="20"/>
    </location>
</feature>
<protein>
    <submittedName>
        <fullName evidence="8">APA family basic amino acid/polyamine antiporter</fullName>
    </submittedName>
</protein>
<evidence type="ECO:0000256" key="2">
    <source>
        <dbReference type="ARBA" id="ARBA00022448"/>
    </source>
</evidence>
<dbReference type="Proteomes" id="UP000572680">
    <property type="component" value="Unassembled WGS sequence"/>
</dbReference>
<evidence type="ECO:0000256" key="6">
    <source>
        <dbReference type="SAM" id="MobiDB-lite"/>
    </source>
</evidence>
<evidence type="ECO:0000313" key="8">
    <source>
        <dbReference type="EMBL" id="MBA8952749.1"/>
    </source>
</evidence>
<feature type="transmembrane region" description="Helical" evidence="7">
    <location>
        <begin position="394"/>
        <end position="414"/>
    </location>
</feature>